<dbReference type="Proteomes" id="UP000178129">
    <property type="component" value="Unassembled WGS sequence"/>
</dbReference>
<protein>
    <recommendedName>
        <fullName evidence="4">F-box domain-containing protein</fullName>
    </recommendedName>
</protein>
<sequence>MASTAPSSPSSSYSLSHLPSPTSTSRTSPPPIRQSEYAQCPTAKDRLTTLPPELLLAIICSLPSSKSLLPLSQTNIYLQTFLLDTHASTICNRFITTRYSRAASILSATHRDGWYLPNHEAVIGTERRITREQMRKTGCSCVDCEELLHSASSSDLSLASKSSTRTCLKLFCLPASPRRPFHPETMCKAKNFHDCPWKLSLPGPMFLVFLERYDWEIQTRHIMLELECQDADEATREEEKRNFNFLVGNYSVRRFLEDVKRGFECEAASEQDAGGHEGLKSGVRRRLSRIMKKGWAKSQKVFLLKTTEKSVDHVTQYGNSAPPLFGEVQPQSGIFAVSSKHDRPSVTGLLWYYGLQNPTPQSETRMIPNGAANSDAQQAQLSPTGVRFHEKAEVSQGSGSDCMAGIKSGGLGHVRSRIKQVFRRCKQVDAFHSLDD</sequence>
<name>A0A1E1KJF6_9HELO</name>
<evidence type="ECO:0008006" key="4">
    <source>
        <dbReference type="Google" id="ProtNLM"/>
    </source>
</evidence>
<comment type="caution">
    <text evidence="2">The sequence shown here is derived from an EMBL/GenBank/DDBJ whole genome shotgun (WGS) entry which is preliminary data.</text>
</comment>
<gene>
    <name evidence="2" type="ORF">RCO7_02685</name>
</gene>
<feature type="region of interest" description="Disordered" evidence="1">
    <location>
        <begin position="1"/>
        <end position="35"/>
    </location>
</feature>
<reference evidence="3" key="1">
    <citation type="submission" date="2016-03" db="EMBL/GenBank/DDBJ databases">
        <authorList>
            <person name="Ploux O."/>
        </authorList>
    </citation>
    <scope>NUCLEOTIDE SEQUENCE [LARGE SCALE GENOMIC DNA]</scope>
    <source>
        <strain evidence="3">UK7</strain>
    </source>
</reference>
<dbReference type="InParanoid" id="A0A1E1KJF6"/>
<accession>A0A1E1KJF6</accession>
<feature type="compositionally biased region" description="Low complexity" evidence="1">
    <location>
        <begin position="1"/>
        <end position="27"/>
    </location>
</feature>
<proteinExistence type="predicted"/>
<dbReference type="AlphaFoldDB" id="A0A1E1KJF6"/>
<evidence type="ECO:0000313" key="2">
    <source>
        <dbReference type="EMBL" id="CZS96934.1"/>
    </source>
</evidence>
<evidence type="ECO:0000313" key="3">
    <source>
        <dbReference type="Proteomes" id="UP000178129"/>
    </source>
</evidence>
<dbReference type="EMBL" id="FJUW01000012">
    <property type="protein sequence ID" value="CZS96934.1"/>
    <property type="molecule type" value="Genomic_DNA"/>
</dbReference>
<organism evidence="2 3">
    <name type="scientific">Rhynchosporium graminicola</name>
    <dbReference type="NCBI Taxonomy" id="2792576"/>
    <lineage>
        <taxon>Eukaryota</taxon>
        <taxon>Fungi</taxon>
        <taxon>Dikarya</taxon>
        <taxon>Ascomycota</taxon>
        <taxon>Pezizomycotina</taxon>
        <taxon>Leotiomycetes</taxon>
        <taxon>Helotiales</taxon>
        <taxon>Ploettnerulaceae</taxon>
        <taxon>Rhynchosporium</taxon>
    </lineage>
</organism>
<keyword evidence="3" id="KW-1185">Reference proteome</keyword>
<evidence type="ECO:0000256" key="1">
    <source>
        <dbReference type="SAM" id="MobiDB-lite"/>
    </source>
</evidence>